<dbReference type="Gene3D" id="1.25.40.10">
    <property type="entry name" value="Tetratricopeptide repeat domain"/>
    <property type="match status" value="1"/>
</dbReference>
<keyword evidence="1" id="KW-0812">Transmembrane</keyword>
<reference evidence="2" key="2">
    <citation type="submission" date="2016-10" db="EMBL/GenBank/DDBJ databases">
        <authorList>
            <person name="de Groot N.N."/>
        </authorList>
    </citation>
    <scope>NUCLEOTIDE SEQUENCE</scope>
    <source>
        <strain evidence="2">H.1444</strain>
    </source>
</reference>
<keyword evidence="2" id="KW-0150">Chloroplast</keyword>
<dbReference type="EMBL" id="LT622871">
    <property type="protein sequence ID" value="SCW22912.1"/>
    <property type="molecule type" value="Genomic_DNA"/>
</dbReference>
<dbReference type="SUPFAM" id="SSF48452">
    <property type="entry name" value="TPR-like"/>
    <property type="match status" value="1"/>
</dbReference>
<evidence type="ECO:0000313" key="2">
    <source>
        <dbReference type="EMBL" id="SCW22912.1"/>
    </source>
</evidence>
<dbReference type="AlphaFoldDB" id="A0A1G4NW67"/>
<keyword evidence="2" id="KW-0934">Plastid</keyword>
<gene>
    <name evidence="2" type="primary">ycf37</name>
    <name evidence="2" type="ORF">H1444_37</name>
</gene>
<accession>A0A1G4NW67</accession>
<name>A0A1G4NW67_9FLOR</name>
<reference evidence="2" key="1">
    <citation type="submission" date="2016-10" db="EMBL/GenBank/DDBJ databases">
        <title>Chloroplast genomes as a tool to resolve red algal phylogenies: a case study in the Nemaliales.</title>
        <authorList>
            <person name="Costa J.F."/>
            <person name="Lin S.M."/>
            <person name="Macaya E.C."/>
            <person name="Fernandez-Garcia C."/>
            <person name="Verbruggen H."/>
        </authorList>
    </citation>
    <scope>NUCLEOTIDE SEQUENCE</scope>
    <source>
        <strain evidence="2">H.1444</strain>
    </source>
</reference>
<dbReference type="InterPro" id="IPR011990">
    <property type="entry name" value="TPR-like_helical_dom_sf"/>
</dbReference>
<organism evidence="2">
    <name type="scientific">Nemalion sp. H.1444</name>
    <dbReference type="NCBI Taxonomy" id="1907586"/>
    <lineage>
        <taxon>Eukaryota</taxon>
        <taxon>Rhodophyta</taxon>
        <taxon>Florideophyceae</taxon>
        <taxon>Nemaliophycidae</taxon>
        <taxon>Nemaliales</taxon>
        <taxon>Nemaliaceae</taxon>
        <taxon>Nemalion</taxon>
    </lineage>
</organism>
<geneLocation type="chloroplast" evidence="2"/>
<keyword evidence="1" id="KW-1133">Transmembrane helix</keyword>
<keyword evidence="1" id="KW-0472">Membrane</keyword>
<proteinExistence type="predicted"/>
<evidence type="ECO:0000256" key="1">
    <source>
        <dbReference type="SAM" id="Phobius"/>
    </source>
</evidence>
<protein>
    <submittedName>
        <fullName evidence="2">Uncharacterized protein</fullName>
    </submittedName>
</protein>
<sequence length="137" mass="15967">MFTPLIYLVAICLILSPITTILILQTLNFYKKSNILSNLRLESQKYIVSQALEYQIANIYIDEQLWDKAVITLENAIKSNKYLDNNWTARYYNAIGFALEKAKCYQLAKAYYHNSCRLCPEYSSAIDNLENINKTYK</sequence>
<feature type="transmembrane region" description="Helical" evidence="1">
    <location>
        <begin position="6"/>
        <end position="30"/>
    </location>
</feature>